<reference evidence="3 4" key="1">
    <citation type="submission" date="2021-12" db="EMBL/GenBank/DDBJ databases">
        <title>High titer production of polyol ester of fatty acids by Rhodotorula paludigena BS15 towards product separation-free biomass refinery.</title>
        <authorList>
            <person name="Mano J."/>
            <person name="Ono H."/>
            <person name="Tanaka T."/>
            <person name="Naito K."/>
            <person name="Sushida H."/>
            <person name="Ike M."/>
            <person name="Tokuyasu K."/>
            <person name="Kitaoka M."/>
        </authorList>
    </citation>
    <scope>NUCLEOTIDE SEQUENCE [LARGE SCALE GENOMIC DNA]</scope>
    <source>
        <strain evidence="3 4">BS15</strain>
    </source>
</reference>
<keyword evidence="4" id="KW-1185">Reference proteome</keyword>
<name>A0AAV5GTB0_9BASI</name>
<dbReference type="AlphaFoldDB" id="A0AAV5GTB0"/>
<accession>A0AAV5GTB0</accession>
<evidence type="ECO:0000256" key="1">
    <source>
        <dbReference type="SAM" id="MobiDB-lite"/>
    </source>
</evidence>
<dbReference type="Proteomes" id="UP001342314">
    <property type="component" value="Unassembled WGS sequence"/>
</dbReference>
<sequence length="675" mass="76285">MSSRGPTVSPSGTPGSRRYNPSSVGTAPPTASQRQRRRLLILLGAVAGVVALVLVVVLPSTLLTRDDGGSDAESQSVVTTVIDGVTRTITNAEVVTRSRLSTLDNGEITTLTSVVNLPVITVSPSAIATVQPEIVTTTLSGGAVIVVEEATSLRTQVATVTFTASNGVVGVETLTLTSFELVTPGFDDEHQFQLVQLVQCDDDVGDCYNEQHFHQHQLDHGKPIEHDRSAIFDYHEQLYEQSEHELEQHGLIDDAVDVRRTTSSSSTLSTSSSNSSASTTTASPPSSSSISSSMCAGFRSVFLHRLEQQQHQHQQQQLVLRIVVYKRHHNPAANIVFVKLRQYLDFELQRELELDFDGRLRVDERDEQLFQLKLLIFQLVDHRFHDTEDDDDRAVADRDNYVGGHGRALHHPGTVPARVYRRADQYEWLDEQYSDYDDDHEHHRRTDVDQLGRAVYHPGNVPARMHGQFDVDHELDKPVVVYQLELVYHVPPKCDYLHDLDPLHERVDDFGPDLRLAGHSCRLHGRVDPASDNNDDDDESQHDKHYLVSLSNDGGVDDNIGKRFEFQQLELAIDVAVQLSEPYRRDQLLHDNCINDDERVEFALLCVSFEHDHVIADVDSIDVKLEQIHCERRRRRRLDEYEDDLVFLNSFSFVSLKHDDDDVFCDHDRPFRPDR</sequence>
<comment type="caution">
    <text evidence="3">The sequence shown here is derived from an EMBL/GenBank/DDBJ whole genome shotgun (WGS) entry which is preliminary data.</text>
</comment>
<keyword evidence="2" id="KW-1133">Transmembrane helix</keyword>
<evidence type="ECO:0000256" key="2">
    <source>
        <dbReference type="SAM" id="Phobius"/>
    </source>
</evidence>
<keyword evidence="2" id="KW-0472">Membrane</keyword>
<feature type="region of interest" description="Disordered" evidence="1">
    <location>
        <begin position="263"/>
        <end position="291"/>
    </location>
</feature>
<feature type="transmembrane region" description="Helical" evidence="2">
    <location>
        <begin position="39"/>
        <end position="58"/>
    </location>
</feature>
<feature type="region of interest" description="Disordered" evidence="1">
    <location>
        <begin position="1"/>
        <end position="31"/>
    </location>
</feature>
<keyword evidence="2" id="KW-0812">Transmembrane</keyword>
<dbReference type="EMBL" id="BQKY01000011">
    <property type="protein sequence ID" value="GJN92607.1"/>
    <property type="molecule type" value="Genomic_DNA"/>
</dbReference>
<organism evidence="3 4">
    <name type="scientific">Rhodotorula paludigena</name>
    <dbReference type="NCBI Taxonomy" id="86838"/>
    <lineage>
        <taxon>Eukaryota</taxon>
        <taxon>Fungi</taxon>
        <taxon>Dikarya</taxon>
        <taxon>Basidiomycota</taxon>
        <taxon>Pucciniomycotina</taxon>
        <taxon>Microbotryomycetes</taxon>
        <taxon>Sporidiobolales</taxon>
        <taxon>Sporidiobolaceae</taxon>
        <taxon>Rhodotorula</taxon>
    </lineage>
</organism>
<evidence type="ECO:0000313" key="3">
    <source>
        <dbReference type="EMBL" id="GJN92607.1"/>
    </source>
</evidence>
<evidence type="ECO:0000313" key="4">
    <source>
        <dbReference type="Proteomes" id="UP001342314"/>
    </source>
</evidence>
<proteinExistence type="predicted"/>
<gene>
    <name evidence="3" type="ORF">Rhopal_005642-T1</name>
</gene>
<protein>
    <submittedName>
        <fullName evidence="3">Uncharacterized protein</fullName>
    </submittedName>
</protein>